<name>A0A1K2IXL6_9FLAO</name>
<dbReference type="PROSITE" id="PS51898">
    <property type="entry name" value="TYR_RECOMBINASE"/>
    <property type="match status" value="1"/>
</dbReference>
<evidence type="ECO:0000259" key="6">
    <source>
        <dbReference type="PROSITE" id="PS51898"/>
    </source>
</evidence>
<evidence type="ECO:0000313" key="8">
    <source>
        <dbReference type="EMBL" id="SFZ96936.1"/>
    </source>
</evidence>
<evidence type="ECO:0000259" key="7">
    <source>
        <dbReference type="PROSITE" id="PS51900"/>
    </source>
</evidence>
<sequence>MMKKQTLEQFLLEQYAPQTAKTYLFAIEHFLKMNPKAKRYGYRHIVSYMEQIAQKQSNPHYRVVILSAIKKYYDYLVMTGYRTDHPCKLLNIKVKHNQPIQVQDLFTSEELQLLLNRENRYQFIDSRNAVVLSLLIYQGLASDEIVNLRVKNIDLDEGTVYVKASANLNRRTLELLNKQMMVFSKYINESRPKLLRSDTDKLIITKLGKPMSVDSVQAMIEPLKGLFPDKKLCPQTIRMSVICNWLNDKKLPLEKVQELAGHKWPGTTEKYFKADSEQQRELINRFFPSL</sequence>
<dbReference type="PANTHER" id="PTHR30349">
    <property type="entry name" value="PHAGE INTEGRASE-RELATED"/>
    <property type="match status" value="1"/>
</dbReference>
<accession>A0A1K2IXL6</accession>
<dbReference type="InterPro" id="IPR044068">
    <property type="entry name" value="CB"/>
</dbReference>
<dbReference type="GO" id="GO:0015074">
    <property type="term" value="P:DNA integration"/>
    <property type="evidence" value="ECO:0007669"/>
    <property type="project" value="UniProtKB-KW"/>
</dbReference>
<dbReference type="RefSeq" id="WP_354067066.1">
    <property type="nucleotide sequence ID" value="NZ_JBEPLR010000035.1"/>
</dbReference>
<dbReference type="InterPro" id="IPR010998">
    <property type="entry name" value="Integrase_recombinase_N"/>
</dbReference>
<dbReference type="Pfam" id="PF00589">
    <property type="entry name" value="Phage_integrase"/>
    <property type="match status" value="1"/>
</dbReference>
<reference evidence="9" key="1">
    <citation type="submission" date="2016-10" db="EMBL/GenBank/DDBJ databases">
        <authorList>
            <person name="Varghese N."/>
            <person name="Submissions S."/>
        </authorList>
    </citation>
    <scope>NUCLEOTIDE SEQUENCE [LARGE SCALE GENOMIC DNA]</scope>
    <source>
        <strain evidence="9">SUR2</strain>
    </source>
</reference>
<dbReference type="Gene3D" id="1.10.443.10">
    <property type="entry name" value="Intergrase catalytic core"/>
    <property type="match status" value="1"/>
</dbReference>
<dbReference type="GO" id="GO:0006310">
    <property type="term" value="P:DNA recombination"/>
    <property type="evidence" value="ECO:0007669"/>
    <property type="project" value="UniProtKB-KW"/>
</dbReference>
<evidence type="ECO:0000256" key="1">
    <source>
        <dbReference type="ARBA" id="ARBA00008857"/>
    </source>
</evidence>
<evidence type="ECO:0000256" key="4">
    <source>
        <dbReference type="ARBA" id="ARBA00023172"/>
    </source>
</evidence>
<dbReference type="PANTHER" id="PTHR30349:SF41">
    <property type="entry name" value="INTEGRASE_RECOMBINASE PROTEIN MJ0367-RELATED"/>
    <property type="match status" value="1"/>
</dbReference>
<dbReference type="STRING" id="1612149.SAMN05216324_13030"/>
<dbReference type="Proteomes" id="UP000182034">
    <property type="component" value="Unassembled WGS sequence"/>
</dbReference>
<keyword evidence="9" id="KW-1185">Reference proteome</keyword>
<keyword evidence="4" id="KW-0233">DNA recombination</keyword>
<dbReference type="AlphaFoldDB" id="A0A1K2IXL6"/>
<dbReference type="InterPro" id="IPR011010">
    <property type="entry name" value="DNA_brk_join_enz"/>
</dbReference>
<dbReference type="PROSITE" id="PS51900">
    <property type="entry name" value="CB"/>
    <property type="match status" value="1"/>
</dbReference>
<proteinExistence type="inferred from homology"/>
<evidence type="ECO:0000256" key="3">
    <source>
        <dbReference type="ARBA" id="ARBA00023125"/>
    </source>
</evidence>
<evidence type="ECO:0000313" key="9">
    <source>
        <dbReference type="Proteomes" id="UP000182034"/>
    </source>
</evidence>
<dbReference type="InterPro" id="IPR002104">
    <property type="entry name" value="Integrase_catalytic"/>
</dbReference>
<dbReference type="EMBL" id="FPKW01000030">
    <property type="protein sequence ID" value="SFZ96936.1"/>
    <property type="molecule type" value="Genomic_DNA"/>
</dbReference>
<dbReference type="CDD" id="cd00397">
    <property type="entry name" value="DNA_BRE_C"/>
    <property type="match status" value="1"/>
</dbReference>
<organism evidence="8 9">
    <name type="scientific">Chryseobacterium limigenitum</name>
    <dbReference type="NCBI Taxonomy" id="1612149"/>
    <lineage>
        <taxon>Bacteria</taxon>
        <taxon>Pseudomonadati</taxon>
        <taxon>Bacteroidota</taxon>
        <taxon>Flavobacteriia</taxon>
        <taxon>Flavobacteriales</taxon>
        <taxon>Weeksellaceae</taxon>
        <taxon>Chryseobacterium group</taxon>
        <taxon>Chryseobacterium</taxon>
    </lineage>
</organism>
<dbReference type="Gene3D" id="1.10.150.130">
    <property type="match status" value="1"/>
</dbReference>
<dbReference type="SUPFAM" id="SSF56349">
    <property type="entry name" value="DNA breaking-rejoining enzymes"/>
    <property type="match status" value="1"/>
</dbReference>
<keyword evidence="3 5" id="KW-0238">DNA-binding</keyword>
<protein>
    <submittedName>
        <fullName evidence="8">Site-specific recombinase XerD</fullName>
    </submittedName>
</protein>
<dbReference type="GO" id="GO:0003677">
    <property type="term" value="F:DNA binding"/>
    <property type="evidence" value="ECO:0007669"/>
    <property type="project" value="UniProtKB-UniRule"/>
</dbReference>
<dbReference type="InterPro" id="IPR050090">
    <property type="entry name" value="Tyrosine_recombinase_XerCD"/>
</dbReference>
<comment type="similarity">
    <text evidence="1">Belongs to the 'phage' integrase family.</text>
</comment>
<gene>
    <name evidence="8" type="ORF">SAMN05216324_13030</name>
</gene>
<keyword evidence="2" id="KW-0229">DNA integration</keyword>
<evidence type="ECO:0000256" key="2">
    <source>
        <dbReference type="ARBA" id="ARBA00022908"/>
    </source>
</evidence>
<dbReference type="InterPro" id="IPR013762">
    <property type="entry name" value="Integrase-like_cat_sf"/>
</dbReference>
<evidence type="ECO:0000256" key="5">
    <source>
        <dbReference type="PROSITE-ProRule" id="PRU01248"/>
    </source>
</evidence>
<feature type="domain" description="Core-binding (CB)" evidence="7">
    <location>
        <begin position="1"/>
        <end position="77"/>
    </location>
</feature>
<feature type="domain" description="Tyr recombinase" evidence="6">
    <location>
        <begin position="101"/>
        <end position="284"/>
    </location>
</feature>